<dbReference type="PANTHER" id="PTHR39183:SF1">
    <property type="entry name" value="SPORE COAT PROTEIN F-LIKE PROTEIN YHCQ"/>
    <property type="match status" value="1"/>
</dbReference>
<evidence type="ECO:0000313" key="4">
    <source>
        <dbReference type="EMBL" id="QDX93901.1"/>
    </source>
</evidence>
<dbReference type="OrthoDB" id="2374504at2"/>
<dbReference type="GO" id="GO:0030435">
    <property type="term" value="P:sporulation resulting in formation of a cellular spore"/>
    <property type="evidence" value="ECO:0007669"/>
    <property type="project" value="UniProtKB-KW"/>
</dbReference>
<keyword evidence="4" id="KW-0167">Capsid protein</keyword>
<comment type="similarity">
    <text evidence="3">Belongs to the CotF family.</text>
</comment>
<keyword evidence="4" id="KW-0946">Virion</keyword>
<protein>
    <submittedName>
        <fullName evidence="4">Spore coat protein</fullName>
    </submittedName>
</protein>
<gene>
    <name evidence="4" type="ORF">EEL30_17320</name>
</gene>
<dbReference type="Gene3D" id="1.20.1260.10">
    <property type="match status" value="1"/>
</dbReference>
<dbReference type="Proteomes" id="UP000319432">
    <property type="component" value="Chromosome"/>
</dbReference>
<reference evidence="4 5" key="1">
    <citation type="submission" date="2018-11" db="EMBL/GenBank/DDBJ databases">
        <title>Phylogenetic determinants of toxin gene distribution in genomes of Brevibacillus laterosporus.</title>
        <authorList>
            <person name="Glare T.R."/>
            <person name="Durrant A."/>
            <person name="Berry C."/>
            <person name="Palma L."/>
            <person name="Ormskirk M."/>
            <person name="Cox M.O."/>
        </authorList>
    </citation>
    <scope>NUCLEOTIDE SEQUENCE [LARGE SCALE GENOMIC DNA]</scope>
    <source>
        <strain evidence="4 5">1821L</strain>
    </source>
</reference>
<keyword evidence="5" id="KW-1185">Reference proteome</keyword>
<organism evidence="4 5">
    <name type="scientific">Brevibacillus laterosporus</name>
    <name type="common">Bacillus laterosporus</name>
    <dbReference type="NCBI Taxonomy" id="1465"/>
    <lineage>
        <taxon>Bacteria</taxon>
        <taxon>Bacillati</taxon>
        <taxon>Bacillota</taxon>
        <taxon>Bacilli</taxon>
        <taxon>Bacillales</taxon>
        <taxon>Paenibacillaceae</taxon>
        <taxon>Brevibacillus</taxon>
    </lineage>
</organism>
<evidence type="ECO:0000256" key="3">
    <source>
        <dbReference type="ARBA" id="ARBA00024344"/>
    </source>
</evidence>
<evidence type="ECO:0000256" key="1">
    <source>
        <dbReference type="ARBA" id="ARBA00022969"/>
    </source>
</evidence>
<keyword evidence="1" id="KW-0749">Sporulation</keyword>
<dbReference type="InterPro" id="IPR012347">
    <property type="entry name" value="Ferritin-like"/>
</dbReference>
<sequence length="291" mass="32316">MAAGLGAHEVLDLHEVLDGMINTSNHMHMYRSYVRDPQLMSILENQLQFHLQSYNVLISILQKTNYQQSIPQRHIKRIGYAQPTYGLHQPAPVSPSSSTQEIDDRDIASCMLGLHKSAATHKMMATLECADPTLRRALSQAAVNCADMAYEVWQYMNQRGYYQVATLKEMTTQTMINTYQPTMNQSLGQVAPFVNQSAMRSAPQLVSQIQHTDQTSSSMLPQNTYANYSGTTAGIDLHAGNQNMATGVGVQPFQTLTQDHNSSHGEHQQSAASMFSNHVGHHAPHNIHPAE</sequence>
<dbReference type="PANTHER" id="PTHR39183">
    <property type="entry name" value="SPORE COAT PROTEIN F-LIKE PROTEIN YHCQ"/>
    <property type="match status" value="1"/>
</dbReference>
<evidence type="ECO:0000313" key="5">
    <source>
        <dbReference type="Proteomes" id="UP000319432"/>
    </source>
</evidence>
<proteinExistence type="inferred from homology"/>
<dbReference type="EMBL" id="CP033464">
    <property type="protein sequence ID" value="QDX93901.1"/>
    <property type="molecule type" value="Genomic_DNA"/>
</dbReference>
<dbReference type="InterPro" id="IPR012851">
    <property type="entry name" value="Spore_coat_CotF-like"/>
</dbReference>
<accession>A0A518VA79</accession>
<dbReference type="Pfam" id="PF07875">
    <property type="entry name" value="Coat_F"/>
    <property type="match status" value="1"/>
</dbReference>
<comment type="subcellular location">
    <subcellularLocation>
        <location evidence="2">Spore coat</location>
    </subcellularLocation>
</comment>
<name>A0A518VA79_BRELA</name>
<evidence type="ECO:0000256" key="2">
    <source>
        <dbReference type="ARBA" id="ARBA00024325"/>
    </source>
</evidence>
<dbReference type="AlphaFoldDB" id="A0A518VA79"/>